<keyword evidence="8 9" id="KW-0472">Membrane</keyword>
<comment type="subunit">
    <text evidence="9">Component of the TIM23 complex.</text>
</comment>
<dbReference type="PANTHER" id="PTHR13032:SF6">
    <property type="entry name" value="MITOCHONDRIAL IMPORT INNER MEMBRANE TRANSLOCASE SUBUNIT TIM21"/>
    <property type="match status" value="1"/>
</dbReference>
<keyword evidence="6 9" id="KW-1133">Transmembrane helix</keyword>
<keyword evidence="9" id="KW-0813">Transport</keyword>
<dbReference type="GO" id="GO:0030150">
    <property type="term" value="P:protein import into mitochondrial matrix"/>
    <property type="evidence" value="ECO:0007669"/>
    <property type="project" value="UniProtKB-UniRule"/>
</dbReference>
<reference evidence="11" key="1">
    <citation type="submission" date="2020-05" db="EMBL/GenBank/DDBJ databases">
        <title>Phylogenomic resolution of chytrid fungi.</title>
        <authorList>
            <person name="Stajich J.E."/>
            <person name="Amses K."/>
            <person name="Simmons R."/>
            <person name="Seto K."/>
            <person name="Myers J."/>
            <person name="Bonds A."/>
            <person name="Quandt C.A."/>
            <person name="Barry K."/>
            <person name="Liu P."/>
            <person name="Grigoriev I."/>
            <person name="Longcore J.E."/>
            <person name="James T.Y."/>
        </authorList>
    </citation>
    <scope>NUCLEOTIDE SEQUENCE</scope>
    <source>
        <strain evidence="11">JEL0318</strain>
    </source>
</reference>
<keyword evidence="9" id="KW-0999">Mitochondrion inner membrane</keyword>
<evidence type="ECO:0000256" key="2">
    <source>
        <dbReference type="ARBA" id="ARBA00010867"/>
    </source>
</evidence>
<keyword evidence="9" id="KW-0653">Protein transport</keyword>
<accession>A0AAD5X5Q1</accession>
<evidence type="ECO:0000256" key="4">
    <source>
        <dbReference type="ARBA" id="ARBA00022692"/>
    </source>
</evidence>
<dbReference type="Proteomes" id="UP001212841">
    <property type="component" value="Unassembled WGS sequence"/>
</dbReference>
<evidence type="ECO:0000313" key="11">
    <source>
        <dbReference type="EMBL" id="KAJ3052306.1"/>
    </source>
</evidence>
<comment type="caution">
    <text evidence="11">The sequence shown here is derived from an EMBL/GenBank/DDBJ whole genome shotgun (WGS) entry which is preliminary data.</text>
</comment>
<gene>
    <name evidence="11" type="ORF">HK097_006559</name>
</gene>
<keyword evidence="12" id="KW-1185">Reference proteome</keyword>
<sequence>MLPLLRTRTATTRFSHLTSSSLYLHPSVRSLTIGRIDHTTATDNSQTTASTPPPKNDDAAAKAQAARKRAWAREHGRIGWDDLTFGEKFRHGLKTMGYTGFVLLGLGVLGSALYYVSLELIGDTTAWRLHDEALERVLNSEAVQRAVGIPITTHGEDGRGARKGKVLSHQITEEDGKRMCSMRFFIEGPKDRGTVQLEMFENKETGQWEYHVLFVDLPDSYAVRQRIFVVDNREVIMMGRKKKTGWFGVGSGGLASLKRD</sequence>
<keyword evidence="4 9" id="KW-0812">Transmembrane</keyword>
<comment type="function">
    <text evidence="9">Essential component of the TIM23 complex, a complex that mediates the translocation of transit peptide-containing proteins across the mitochondrial inner membrane.</text>
</comment>
<evidence type="ECO:0000256" key="8">
    <source>
        <dbReference type="ARBA" id="ARBA00023136"/>
    </source>
</evidence>
<evidence type="ECO:0000256" key="3">
    <source>
        <dbReference type="ARBA" id="ARBA00020726"/>
    </source>
</evidence>
<dbReference type="Gene3D" id="3.10.450.320">
    <property type="entry name" value="Mitochondrial import inner membrane translocase subunit Tim21"/>
    <property type="match status" value="1"/>
</dbReference>
<dbReference type="InterPro" id="IPR038552">
    <property type="entry name" value="Tim21_IMS_sf"/>
</dbReference>
<dbReference type="GO" id="GO:0005744">
    <property type="term" value="C:TIM23 mitochondrial import inner membrane translocase complex"/>
    <property type="evidence" value="ECO:0007669"/>
    <property type="project" value="UniProtKB-UniRule"/>
</dbReference>
<evidence type="ECO:0000256" key="9">
    <source>
        <dbReference type="RuleBase" id="RU367142"/>
    </source>
</evidence>
<dbReference type="AlphaFoldDB" id="A0AAD5X5Q1"/>
<feature type="region of interest" description="Disordered" evidence="10">
    <location>
        <begin position="39"/>
        <end position="58"/>
    </location>
</feature>
<comment type="subcellular location">
    <subcellularLocation>
        <location evidence="9">Mitochondrion inner membrane</location>
        <topology evidence="9">Single-pass membrane protein</topology>
    </subcellularLocation>
    <subcellularLocation>
        <location evidence="1">Mitochondrion membrane</location>
        <topology evidence="1">Single-pass membrane protein</topology>
    </subcellularLocation>
</comment>
<feature type="compositionally biased region" description="Polar residues" evidence="10">
    <location>
        <begin position="41"/>
        <end position="50"/>
    </location>
</feature>
<protein>
    <recommendedName>
        <fullName evidence="3 9">Mitochondrial import inner membrane translocase subunit Tim21</fullName>
    </recommendedName>
</protein>
<evidence type="ECO:0000256" key="5">
    <source>
        <dbReference type="ARBA" id="ARBA00022946"/>
    </source>
</evidence>
<proteinExistence type="inferred from homology"/>
<comment type="similarity">
    <text evidence="2 9">Belongs to the TIM21 family.</text>
</comment>
<keyword evidence="5" id="KW-0809">Transit peptide</keyword>
<evidence type="ECO:0000256" key="6">
    <source>
        <dbReference type="ARBA" id="ARBA00022989"/>
    </source>
</evidence>
<dbReference type="Pfam" id="PF08294">
    <property type="entry name" value="TIM21"/>
    <property type="match status" value="1"/>
</dbReference>
<keyword evidence="7 9" id="KW-0496">Mitochondrion</keyword>
<organism evidence="11 12">
    <name type="scientific">Rhizophlyctis rosea</name>
    <dbReference type="NCBI Taxonomy" id="64517"/>
    <lineage>
        <taxon>Eukaryota</taxon>
        <taxon>Fungi</taxon>
        <taxon>Fungi incertae sedis</taxon>
        <taxon>Chytridiomycota</taxon>
        <taxon>Chytridiomycota incertae sedis</taxon>
        <taxon>Chytridiomycetes</taxon>
        <taxon>Rhizophlyctidales</taxon>
        <taxon>Rhizophlyctidaceae</taxon>
        <taxon>Rhizophlyctis</taxon>
    </lineage>
</organism>
<keyword evidence="9" id="KW-0811">Translocation</keyword>
<evidence type="ECO:0000256" key="7">
    <source>
        <dbReference type="ARBA" id="ARBA00023128"/>
    </source>
</evidence>
<dbReference type="InterPro" id="IPR013261">
    <property type="entry name" value="Tim21"/>
</dbReference>
<evidence type="ECO:0000256" key="1">
    <source>
        <dbReference type="ARBA" id="ARBA00004304"/>
    </source>
</evidence>
<name>A0AAD5X5Q1_9FUNG</name>
<evidence type="ECO:0000256" key="10">
    <source>
        <dbReference type="SAM" id="MobiDB-lite"/>
    </source>
</evidence>
<dbReference type="EMBL" id="JADGJD010000307">
    <property type="protein sequence ID" value="KAJ3052306.1"/>
    <property type="molecule type" value="Genomic_DNA"/>
</dbReference>
<dbReference type="PANTHER" id="PTHR13032">
    <property type="entry name" value="MITOCHONDRIAL IMPORT INNER MEMBRANE TRANSLOCASE SUBUNIT TIM21"/>
    <property type="match status" value="1"/>
</dbReference>
<evidence type="ECO:0000313" key="12">
    <source>
        <dbReference type="Proteomes" id="UP001212841"/>
    </source>
</evidence>
<feature type="transmembrane region" description="Helical" evidence="9">
    <location>
        <begin position="98"/>
        <end position="116"/>
    </location>
</feature>